<dbReference type="KEGG" id="dvn:HQ394_12235"/>
<dbReference type="Proteomes" id="UP000516369">
    <property type="component" value="Chromosome"/>
</dbReference>
<sequence>MSCFHYTPFTRPAPRVAPDHAACNAAAGRRRKLWEIRSSLLCSLVGTCLTLGDLRRIERRLKIDQLQTASDFHVHGTFVVWAAQPGPVAKQMHKLLDRRYMVAVRRFAAASSIDDLAASWTTSIDDGDVPGPYWALLTHPVASEVLMMRAFGEVHMLSHVMGAANRGDARRLMAIERERDAVADVLAALKQRQLEREREMRQLADCHAADVRDLQARLFGEEDVAACLQRSEVWLHNLESGTAMQALRQVLAAVGDKVRAEADELVRQDALLAKLECEQTRLQQTATEAEGTVRDVAAECEAMERLLRARLAPPADGVANDDENDDAIDLSGQRIVYVGGRGSTIPHLRAAVERFGGVFLHHDGGMEERNTRLDRILAQGDAVFCPVDCISHDACMRAKRHCRQRASAFVPLRSCSLSSFLQGLRQLAQGIAD</sequence>
<dbReference type="RefSeq" id="WP_190260467.1">
    <property type="nucleotide sequence ID" value="NZ_CP053923.1"/>
</dbReference>
<keyword evidence="3" id="KW-1185">Reference proteome</keyword>
<reference evidence="2 3" key="1">
    <citation type="submission" date="2020-05" db="EMBL/GenBank/DDBJ databases">
        <title>Complete closed genome sequence of Defluviicoccus vanus.</title>
        <authorList>
            <person name="Bessarab I."/>
            <person name="Arumugam K."/>
            <person name="Maszenan A.M."/>
            <person name="Seviour R.J."/>
            <person name="Williams R.B."/>
        </authorList>
    </citation>
    <scope>NUCLEOTIDE SEQUENCE [LARGE SCALE GENOMIC DNA]</scope>
    <source>
        <strain evidence="2 3">Ben 114</strain>
    </source>
</reference>
<dbReference type="InterPro" id="IPR016772">
    <property type="entry name" value="UCP020408"/>
</dbReference>
<comment type="similarity">
    <text evidence="1">Belongs to the UPF0751 family.</text>
</comment>
<organism evidence="2 3">
    <name type="scientific">Defluviicoccus vanus</name>
    <dbReference type="NCBI Taxonomy" id="111831"/>
    <lineage>
        <taxon>Bacteria</taxon>
        <taxon>Pseudomonadati</taxon>
        <taxon>Pseudomonadota</taxon>
        <taxon>Alphaproteobacteria</taxon>
        <taxon>Rhodospirillales</taxon>
        <taxon>Rhodospirillaceae</taxon>
        <taxon>Defluviicoccus</taxon>
    </lineage>
</organism>
<evidence type="ECO:0000313" key="3">
    <source>
        <dbReference type="Proteomes" id="UP000516369"/>
    </source>
</evidence>
<gene>
    <name evidence="2" type="ORF">HQ394_12235</name>
</gene>
<evidence type="ECO:0000256" key="1">
    <source>
        <dbReference type="ARBA" id="ARBA00007189"/>
    </source>
</evidence>
<evidence type="ECO:0000313" key="2">
    <source>
        <dbReference type="EMBL" id="QNT69956.1"/>
    </source>
</evidence>
<accession>A0A7H1N2M0</accession>
<dbReference type="Pfam" id="PF10087">
    <property type="entry name" value="DUF2325"/>
    <property type="match status" value="1"/>
</dbReference>
<dbReference type="EMBL" id="CP053923">
    <property type="protein sequence ID" value="QNT69956.1"/>
    <property type="molecule type" value="Genomic_DNA"/>
</dbReference>
<proteinExistence type="inferred from homology"/>
<protein>
    <submittedName>
        <fullName evidence="2">DUF2325 domain-containing protein</fullName>
    </submittedName>
</protein>
<name>A0A7H1N2M0_9PROT</name>
<dbReference type="AlphaFoldDB" id="A0A7H1N2M0"/>